<accession>A0A2L1JIP9</accession>
<evidence type="ECO:0000313" key="4">
    <source>
        <dbReference type="Proteomes" id="UP000237830"/>
    </source>
</evidence>
<proteinExistence type="predicted"/>
<dbReference type="EMBL" id="LRMR01000022">
    <property type="protein sequence ID" value="KWU49811.1"/>
    <property type="molecule type" value="Genomic_DNA"/>
</dbReference>
<dbReference type="Proteomes" id="UP000237830">
    <property type="component" value="Chromosome"/>
</dbReference>
<organism evidence="2 3">
    <name type="scientific">Pseudomonas palleroniana</name>
    <dbReference type="NCBI Taxonomy" id="191390"/>
    <lineage>
        <taxon>Bacteria</taxon>
        <taxon>Pseudomonadati</taxon>
        <taxon>Pseudomonadota</taxon>
        <taxon>Gammaproteobacteria</taxon>
        <taxon>Pseudomonadales</taxon>
        <taxon>Pseudomonadaceae</taxon>
        <taxon>Pseudomonas</taxon>
    </lineage>
</organism>
<dbReference type="AlphaFoldDB" id="A0A0X7K291"/>
<name>A0A0X7K291_9PSED</name>
<evidence type="ECO:0000313" key="2">
    <source>
        <dbReference type="EMBL" id="KWU49811.1"/>
    </source>
</evidence>
<reference evidence="2" key="1">
    <citation type="submission" date="2016-01" db="EMBL/GenBank/DDBJ databases">
        <authorList>
            <person name="McClelland M."/>
            <person name="Jain A."/>
            <person name="Saraogi P."/>
            <person name="Mendelson R."/>
            <person name="Westerman R."/>
            <person name="SanMiguel P."/>
            <person name="Csonka L."/>
        </authorList>
    </citation>
    <scope>NUCLEOTIDE SEQUENCE [LARGE SCALE GENOMIC DNA]</scope>
    <source>
        <strain evidence="2">Ps006</strain>
    </source>
</reference>
<accession>A0A0X7K291</accession>
<reference evidence="3" key="2">
    <citation type="submission" date="2016-01" db="EMBL/GenBank/DDBJ databases">
        <authorList>
            <person name="Gamez R.M."/>
            <person name="Rodriguez F."/>
            <person name="Bernal J.F."/>
            <person name="Agarwala R."/>
            <person name="Landsman D."/>
            <person name="Marino-Ramirez L."/>
        </authorList>
    </citation>
    <scope>NUCLEOTIDE SEQUENCE [LARGE SCALE GENOMIC DNA]</scope>
    <source>
        <strain evidence="3">Ps006</strain>
    </source>
</reference>
<reference evidence="1 4" key="3">
    <citation type="submission" date="2017-12" db="EMBL/GenBank/DDBJ databases">
        <title>Genome sequence of Pseudomonas palleroniana MAB3.</title>
        <authorList>
            <person name="Nascimento F.X."/>
        </authorList>
    </citation>
    <scope>NUCLEOTIDE SEQUENCE [LARGE SCALE GENOMIC DNA]</scope>
    <source>
        <strain evidence="1 4">MAB3</strain>
    </source>
</reference>
<evidence type="ECO:0000313" key="3">
    <source>
        <dbReference type="Proteomes" id="UP000067111"/>
    </source>
</evidence>
<protein>
    <submittedName>
        <fullName evidence="2">Uncharacterized protein</fullName>
    </submittedName>
</protein>
<sequence>MENALLLHALGQLISMHFQTPSPIAGRMKGLQNAGQLPNLRSNTPAMPLVASVTKHKLCGFFMLGIF</sequence>
<dbReference type="EMBL" id="CP025494">
    <property type="protein sequence ID" value="AVE08306.1"/>
    <property type="molecule type" value="Genomic_DNA"/>
</dbReference>
<evidence type="ECO:0000313" key="1">
    <source>
        <dbReference type="EMBL" id="AVE08306.1"/>
    </source>
</evidence>
<gene>
    <name evidence="2" type="ORF">AWV77_16360</name>
    <name evidence="1" type="ORF">CYL20_28380</name>
</gene>
<dbReference type="Proteomes" id="UP000067111">
    <property type="component" value="Unassembled WGS sequence"/>
</dbReference>